<evidence type="ECO:0000256" key="1">
    <source>
        <dbReference type="PROSITE-ProRule" id="PRU00339"/>
    </source>
</evidence>
<evidence type="ECO:0000313" key="4">
    <source>
        <dbReference type="Proteomes" id="UP001172082"/>
    </source>
</evidence>
<sequence length="436" mass="49789">MKVKFLFSLLVLTSMFITIQAQAQTGWNWPEDPQKREIAKEKNVLYEDSRKQGNFRAAVAPLHWLLVNVPNLNSSIYINGAKIYEALEKIEKDPARKKVLQDSALVMYDLRIEHFNKEGYVLNRKAGKAYQYYKNRKEKYQELMDLFKKVFELNGNNVLDNNTIAYFDIVRRYKLGGNDISDDAILEIYDQITGVIDYKAKQGKNVKRLETYKSTIDNILAEIVEIDCEFIENNLGPKLDENPDDLNMAKKIVSLALSGKCLDLPSAMKAAKIAHEKEPSYGFAVLIAKKTAKEGDCNEAIKYFKEAAELTEDNAKKAENYMDIGSCYRKMGSKSNARDYFKRAVQADPNKRGAYTAIGDMYFASNECMKKVSRVDDRAIYIAAYKMYKLAGNTKRMASAKEQFPSAEDIFTESRDEGETLTVGCWINETVTLQKR</sequence>
<keyword evidence="1" id="KW-0802">TPR repeat</keyword>
<comment type="caution">
    <text evidence="3">The sequence shown here is derived from an EMBL/GenBank/DDBJ whole genome shotgun (WGS) entry which is preliminary data.</text>
</comment>
<dbReference type="Pfam" id="PF13424">
    <property type="entry name" value="TPR_12"/>
    <property type="match status" value="1"/>
</dbReference>
<feature type="signal peptide" evidence="2">
    <location>
        <begin position="1"/>
        <end position="23"/>
    </location>
</feature>
<reference evidence="3" key="1">
    <citation type="submission" date="2023-06" db="EMBL/GenBank/DDBJ databases">
        <title>Genomic of Parafulvivirga corallium.</title>
        <authorList>
            <person name="Wang G."/>
        </authorList>
    </citation>
    <scope>NUCLEOTIDE SEQUENCE</scope>
    <source>
        <strain evidence="3">BMA10</strain>
    </source>
</reference>
<feature type="chain" id="PRO_5045133796" evidence="2">
    <location>
        <begin position="24"/>
        <end position="436"/>
    </location>
</feature>
<evidence type="ECO:0000313" key="3">
    <source>
        <dbReference type="EMBL" id="MDN5204458.1"/>
    </source>
</evidence>
<accession>A0ABT8KWD5</accession>
<protein>
    <submittedName>
        <fullName evidence="3">Tetratricopeptide repeat protein</fullName>
    </submittedName>
</protein>
<dbReference type="InterPro" id="IPR011990">
    <property type="entry name" value="TPR-like_helical_dom_sf"/>
</dbReference>
<proteinExistence type="predicted"/>
<organism evidence="3 4">
    <name type="scientific">Splendidivirga corallicola</name>
    <dbReference type="NCBI Taxonomy" id="3051826"/>
    <lineage>
        <taxon>Bacteria</taxon>
        <taxon>Pseudomonadati</taxon>
        <taxon>Bacteroidota</taxon>
        <taxon>Cytophagia</taxon>
        <taxon>Cytophagales</taxon>
        <taxon>Splendidivirgaceae</taxon>
        <taxon>Splendidivirga</taxon>
    </lineage>
</organism>
<dbReference type="EMBL" id="JAUJEA010000011">
    <property type="protein sequence ID" value="MDN5204458.1"/>
    <property type="molecule type" value="Genomic_DNA"/>
</dbReference>
<feature type="repeat" description="TPR" evidence="1">
    <location>
        <begin position="318"/>
        <end position="351"/>
    </location>
</feature>
<keyword evidence="2" id="KW-0732">Signal</keyword>
<name>A0ABT8KWD5_9BACT</name>
<dbReference type="Proteomes" id="UP001172082">
    <property type="component" value="Unassembled WGS sequence"/>
</dbReference>
<dbReference type="Gene3D" id="1.25.40.10">
    <property type="entry name" value="Tetratricopeptide repeat domain"/>
    <property type="match status" value="1"/>
</dbReference>
<dbReference type="InterPro" id="IPR019734">
    <property type="entry name" value="TPR_rpt"/>
</dbReference>
<gene>
    <name evidence="3" type="ORF">QQ008_23900</name>
</gene>
<dbReference type="SMART" id="SM00028">
    <property type="entry name" value="TPR"/>
    <property type="match status" value="2"/>
</dbReference>
<dbReference type="PROSITE" id="PS50293">
    <property type="entry name" value="TPR_REGION"/>
    <property type="match status" value="1"/>
</dbReference>
<dbReference type="PROSITE" id="PS50005">
    <property type="entry name" value="TPR"/>
    <property type="match status" value="1"/>
</dbReference>
<evidence type="ECO:0000256" key="2">
    <source>
        <dbReference type="SAM" id="SignalP"/>
    </source>
</evidence>
<dbReference type="SUPFAM" id="SSF48452">
    <property type="entry name" value="TPR-like"/>
    <property type="match status" value="1"/>
</dbReference>
<keyword evidence="4" id="KW-1185">Reference proteome</keyword>